<evidence type="ECO:0000256" key="4">
    <source>
        <dbReference type="ARBA" id="ARBA00022692"/>
    </source>
</evidence>
<proteinExistence type="inferred from homology"/>
<keyword evidence="5 7" id="KW-1133">Transmembrane helix</keyword>
<evidence type="ECO:0000256" key="7">
    <source>
        <dbReference type="SAM" id="Phobius"/>
    </source>
</evidence>
<comment type="similarity">
    <text evidence="2">Belongs to the chromate ion transporter (CHR) (TC 2.A.51) family.</text>
</comment>
<dbReference type="InterPro" id="IPR014047">
    <property type="entry name" value="Chr_Tranpt_l_chain"/>
</dbReference>
<evidence type="ECO:0000256" key="2">
    <source>
        <dbReference type="ARBA" id="ARBA00005262"/>
    </source>
</evidence>
<dbReference type="GO" id="GO:0015109">
    <property type="term" value="F:chromate transmembrane transporter activity"/>
    <property type="evidence" value="ECO:0007669"/>
    <property type="project" value="InterPro"/>
</dbReference>
<feature type="transmembrane region" description="Helical" evidence="7">
    <location>
        <begin position="301"/>
        <end position="326"/>
    </location>
</feature>
<evidence type="ECO:0000313" key="9">
    <source>
        <dbReference type="Proteomes" id="UP000199705"/>
    </source>
</evidence>
<keyword evidence="3" id="KW-1003">Cell membrane</keyword>
<feature type="transmembrane region" description="Helical" evidence="7">
    <location>
        <begin position="112"/>
        <end position="132"/>
    </location>
</feature>
<evidence type="ECO:0000256" key="3">
    <source>
        <dbReference type="ARBA" id="ARBA00022475"/>
    </source>
</evidence>
<accession>A0A1G7TGW3</accession>
<protein>
    <submittedName>
        <fullName evidence="8">Chromate transporter</fullName>
    </submittedName>
</protein>
<evidence type="ECO:0000256" key="6">
    <source>
        <dbReference type="ARBA" id="ARBA00023136"/>
    </source>
</evidence>
<keyword evidence="6 7" id="KW-0472">Membrane</keyword>
<dbReference type="RefSeq" id="WP_091163913.1">
    <property type="nucleotide sequence ID" value="NZ_FNCG01000003.1"/>
</dbReference>
<reference evidence="9" key="1">
    <citation type="submission" date="2016-10" db="EMBL/GenBank/DDBJ databases">
        <authorList>
            <person name="Varghese N."/>
            <person name="Submissions S."/>
        </authorList>
    </citation>
    <scope>NUCLEOTIDE SEQUENCE [LARGE SCALE GENOMIC DNA]</scope>
    <source>
        <strain evidence="9">Gh-67</strain>
    </source>
</reference>
<dbReference type="EMBL" id="FNCG01000003">
    <property type="protein sequence ID" value="SDG34607.1"/>
    <property type="molecule type" value="Genomic_DNA"/>
</dbReference>
<keyword evidence="9" id="KW-1185">Reference proteome</keyword>
<feature type="transmembrane region" description="Helical" evidence="7">
    <location>
        <begin position="338"/>
        <end position="359"/>
    </location>
</feature>
<dbReference type="AlphaFoldDB" id="A0A1G7TGW3"/>
<feature type="transmembrane region" description="Helical" evidence="7">
    <location>
        <begin position="144"/>
        <end position="171"/>
    </location>
</feature>
<dbReference type="GO" id="GO:0005886">
    <property type="term" value="C:plasma membrane"/>
    <property type="evidence" value="ECO:0007669"/>
    <property type="project" value="UniProtKB-SubCell"/>
</dbReference>
<evidence type="ECO:0000313" key="8">
    <source>
        <dbReference type="EMBL" id="SDG34607.1"/>
    </source>
</evidence>
<gene>
    <name evidence="8" type="ORF">SAMN05192573_103159</name>
</gene>
<dbReference type="STRING" id="551996.SAMN05192573_103159"/>
<sequence>MKKRQLIFLRDVLIYTFTAFGGPQAHIAVLLREFVEKRKYITEDELMELNALSQVLPGPSSTQTLVGIAWKVGGLRLAIITFLIWILPSATIMCMAAISYSMVANKAKFAHVISYVQPIAVGIVAYATYTFANKFLKTRISTMLAIGSLIVTLILQNAYAFPILILLGGIISSAMETQQHENELRVKLYSNVNPNKVAYFIGILLFFAALGAVVNQTSPLSLPIRLFENFYRNGILIFGGGQVLVPLMYTEFVEVKHYLSRSEFLSGYALQQALPGPTFSFTSFLGGITLGNKGYTIWGQVIGSLVAVIGINTPGLILILFIVPFWEDLKKITRIKNSLSGINAVAVGFMATALILLVRPFGLNWTAYALMIGTFLVLHFTKIKTPIVIIIGVVLGIIF</sequence>
<dbReference type="PANTHER" id="PTHR33567">
    <property type="entry name" value="CHROMATE ION TRANSPORTER (EUROFUNG)"/>
    <property type="match status" value="1"/>
</dbReference>
<comment type="subcellular location">
    <subcellularLocation>
        <location evidence="1">Cell membrane</location>
        <topology evidence="1">Multi-pass membrane protein</topology>
    </subcellularLocation>
</comment>
<feature type="transmembrane region" description="Helical" evidence="7">
    <location>
        <begin position="77"/>
        <end position="100"/>
    </location>
</feature>
<dbReference type="Pfam" id="PF02417">
    <property type="entry name" value="Chromate_transp"/>
    <property type="match status" value="2"/>
</dbReference>
<name>A0A1G7TGW3_9SPHI</name>
<dbReference type="Proteomes" id="UP000199705">
    <property type="component" value="Unassembled WGS sequence"/>
</dbReference>
<keyword evidence="4 7" id="KW-0812">Transmembrane</keyword>
<organism evidence="8 9">
    <name type="scientific">Mucilaginibacter gossypii</name>
    <dbReference type="NCBI Taxonomy" id="551996"/>
    <lineage>
        <taxon>Bacteria</taxon>
        <taxon>Pseudomonadati</taxon>
        <taxon>Bacteroidota</taxon>
        <taxon>Sphingobacteriia</taxon>
        <taxon>Sphingobacteriales</taxon>
        <taxon>Sphingobacteriaceae</taxon>
        <taxon>Mucilaginibacter</taxon>
    </lineage>
</organism>
<dbReference type="InterPro" id="IPR003370">
    <property type="entry name" value="Chromate_transpt"/>
</dbReference>
<feature type="transmembrane region" description="Helical" evidence="7">
    <location>
        <begin position="365"/>
        <end position="398"/>
    </location>
</feature>
<evidence type="ECO:0000256" key="5">
    <source>
        <dbReference type="ARBA" id="ARBA00022989"/>
    </source>
</evidence>
<evidence type="ECO:0000256" key="1">
    <source>
        <dbReference type="ARBA" id="ARBA00004651"/>
    </source>
</evidence>
<feature type="transmembrane region" description="Helical" evidence="7">
    <location>
        <begin position="197"/>
        <end position="218"/>
    </location>
</feature>
<dbReference type="PIRSF" id="PIRSF004810">
    <property type="entry name" value="ChrA"/>
    <property type="match status" value="1"/>
</dbReference>
<dbReference type="NCBIfam" id="TIGR00937">
    <property type="entry name" value="2A51"/>
    <property type="match status" value="1"/>
</dbReference>
<feature type="transmembrane region" description="Helical" evidence="7">
    <location>
        <begin position="230"/>
        <end position="249"/>
    </location>
</feature>
<dbReference type="PANTHER" id="PTHR33567:SF3">
    <property type="entry name" value="CHROMATE ION TRANSPORTER (EUROFUNG)"/>
    <property type="match status" value="1"/>
</dbReference>